<dbReference type="AlphaFoldDB" id="R7S189"/>
<dbReference type="OrthoDB" id="3235960at2759"/>
<keyword evidence="4" id="KW-1185">Reference proteome</keyword>
<keyword evidence="1" id="KW-0472">Membrane</keyword>
<dbReference type="Proteomes" id="UP000054196">
    <property type="component" value="Unassembled WGS sequence"/>
</dbReference>
<dbReference type="HOGENOM" id="CLU_134797_1_0_1"/>
<sequence>AMRINSLRFTSLVLSLTSALTAIFARQWLREYVPWQLSLPKDKQLSSPRESVRLRQFRHNGLVRWRVPAVMNAISILLQMAVVLFLAGLVDFIWTLNRIVAITITVFIAVPLVLLLSSAIVP</sequence>
<dbReference type="RefSeq" id="XP_007388611.1">
    <property type="nucleotide sequence ID" value="XM_007388549.1"/>
</dbReference>
<feature type="domain" description="DUF6535" evidence="2">
    <location>
        <begin position="1"/>
        <end position="95"/>
    </location>
</feature>
<dbReference type="GeneID" id="18882020"/>
<evidence type="ECO:0000259" key="2">
    <source>
        <dbReference type="Pfam" id="PF20153"/>
    </source>
</evidence>
<dbReference type="OMA" id="KEWIRAY"/>
<feature type="transmembrane region" description="Helical" evidence="1">
    <location>
        <begin position="69"/>
        <end position="92"/>
    </location>
</feature>
<feature type="non-terminal residue" evidence="3">
    <location>
        <position position="1"/>
    </location>
</feature>
<evidence type="ECO:0000256" key="1">
    <source>
        <dbReference type="SAM" id="Phobius"/>
    </source>
</evidence>
<feature type="non-terminal residue" evidence="3">
    <location>
        <position position="122"/>
    </location>
</feature>
<organism evidence="3 4">
    <name type="scientific">Punctularia strigosozonata (strain HHB-11173)</name>
    <name type="common">White-rot fungus</name>
    <dbReference type="NCBI Taxonomy" id="741275"/>
    <lineage>
        <taxon>Eukaryota</taxon>
        <taxon>Fungi</taxon>
        <taxon>Dikarya</taxon>
        <taxon>Basidiomycota</taxon>
        <taxon>Agaricomycotina</taxon>
        <taxon>Agaricomycetes</taxon>
        <taxon>Corticiales</taxon>
        <taxon>Punctulariaceae</taxon>
        <taxon>Punctularia</taxon>
    </lineage>
</organism>
<protein>
    <recommendedName>
        <fullName evidence="2">DUF6535 domain-containing protein</fullName>
    </recommendedName>
</protein>
<dbReference type="KEGG" id="psq:PUNSTDRAFT_25563"/>
<gene>
    <name evidence="3" type="ORF">PUNSTDRAFT_25563</name>
</gene>
<proteinExistence type="predicted"/>
<keyword evidence="1" id="KW-0812">Transmembrane</keyword>
<dbReference type="Pfam" id="PF20153">
    <property type="entry name" value="DUF6535"/>
    <property type="match status" value="1"/>
</dbReference>
<evidence type="ECO:0000313" key="4">
    <source>
        <dbReference type="Proteomes" id="UP000054196"/>
    </source>
</evidence>
<name>R7S189_PUNST</name>
<dbReference type="EMBL" id="JH687556">
    <property type="protein sequence ID" value="EIN04140.1"/>
    <property type="molecule type" value="Genomic_DNA"/>
</dbReference>
<keyword evidence="1" id="KW-1133">Transmembrane helix</keyword>
<accession>R7S189</accession>
<feature type="transmembrane region" description="Helical" evidence="1">
    <location>
        <begin position="99"/>
        <end position="121"/>
    </location>
</feature>
<evidence type="ECO:0000313" key="3">
    <source>
        <dbReference type="EMBL" id="EIN04140.1"/>
    </source>
</evidence>
<reference evidence="4" key="1">
    <citation type="journal article" date="2012" name="Science">
        <title>The Paleozoic origin of enzymatic lignin decomposition reconstructed from 31 fungal genomes.</title>
        <authorList>
            <person name="Floudas D."/>
            <person name="Binder M."/>
            <person name="Riley R."/>
            <person name="Barry K."/>
            <person name="Blanchette R.A."/>
            <person name="Henrissat B."/>
            <person name="Martinez A.T."/>
            <person name="Otillar R."/>
            <person name="Spatafora J.W."/>
            <person name="Yadav J.S."/>
            <person name="Aerts A."/>
            <person name="Benoit I."/>
            <person name="Boyd A."/>
            <person name="Carlson A."/>
            <person name="Copeland A."/>
            <person name="Coutinho P.M."/>
            <person name="de Vries R.P."/>
            <person name="Ferreira P."/>
            <person name="Findley K."/>
            <person name="Foster B."/>
            <person name="Gaskell J."/>
            <person name="Glotzer D."/>
            <person name="Gorecki P."/>
            <person name="Heitman J."/>
            <person name="Hesse C."/>
            <person name="Hori C."/>
            <person name="Igarashi K."/>
            <person name="Jurgens J.A."/>
            <person name="Kallen N."/>
            <person name="Kersten P."/>
            <person name="Kohler A."/>
            <person name="Kuees U."/>
            <person name="Kumar T.K.A."/>
            <person name="Kuo A."/>
            <person name="LaButti K."/>
            <person name="Larrondo L.F."/>
            <person name="Lindquist E."/>
            <person name="Ling A."/>
            <person name="Lombard V."/>
            <person name="Lucas S."/>
            <person name="Lundell T."/>
            <person name="Martin R."/>
            <person name="McLaughlin D.J."/>
            <person name="Morgenstern I."/>
            <person name="Morin E."/>
            <person name="Murat C."/>
            <person name="Nagy L.G."/>
            <person name="Nolan M."/>
            <person name="Ohm R.A."/>
            <person name="Patyshakuliyeva A."/>
            <person name="Rokas A."/>
            <person name="Ruiz-Duenas F.J."/>
            <person name="Sabat G."/>
            <person name="Salamov A."/>
            <person name="Samejima M."/>
            <person name="Schmutz J."/>
            <person name="Slot J.C."/>
            <person name="St John F."/>
            <person name="Stenlid J."/>
            <person name="Sun H."/>
            <person name="Sun S."/>
            <person name="Syed K."/>
            <person name="Tsang A."/>
            <person name="Wiebenga A."/>
            <person name="Young D."/>
            <person name="Pisabarro A."/>
            <person name="Eastwood D.C."/>
            <person name="Martin F."/>
            <person name="Cullen D."/>
            <person name="Grigoriev I.V."/>
            <person name="Hibbett D.S."/>
        </authorList>
    </citation>
    <scope>NUCLEOTIDE SEQUENCE [LARGE SCALE GENOMIC DNA]</scope>
    <source>
        <strain evidence="4">HHB-11173 SS5</strain>
    </source>
</reference>
<dbReference type="InterPro" id="IPR045338">
    <property type="entry name" value="DUF6535"/>
</dbReference>